<keyword evidence="7" id="KW-0119">Carbohydrate metabolism</keyword>
<comment type="subcellular location">
    <subcellularLocation>
        <location evidence="7">Secreted</location>
    </subcellularLocation>
</comment>
<dbReference type="Pfam" id="PF00544">
    <property type="entry name" value="Pectate_lyase_4"/>
    <property type="match status" value="1"/>
</dbReference>
<proteinExistence type="inferred from homology"/>
<protein>
    <recommendedName>
        <fullName evidence="6">pectin lyase</fullName>
        <ecNumber evidence="6">4.2.2.10</ecNumber>
    </recommendedName>
</protein>
<gene>
    <name evidence="10" type="ORF">ALQ08_100929</name>
    <name evidence="9" type="ORF">ALQ28_100863</name>
</gene>
<dbReference type="EMBL" id="RBQG01000184">
    <property type="protein sequence ID" value="RMP12139.1"/>
    <property type="molecule type" value="Genomic_DNA"/>
</dbReference>
<dbReference type="EMBL" id="RBRA01000022">
    <property type="protein sequence ID" value="RMQ29270.1"/>
    <property type="molecule type" value="Genomic_DNA"/>
</dbReference>
<evidence type="ECO:0000313" key="10">
    <source>
        <dbReference type="EMBL" id="RMQ29270.1"/>
    </source>
</evidence>
<dbReference type="Proteomes" id="UP000269044">
    <property type="component" value="Unassembled WGS sequence"/>
</dbReference>
<keyword evidence="7" id="KW-0624">Polysaccharide degradation</keyword>
<dbReference type="GO" id="GO:0000272">
    <property type="term" value="P:polysaccharide catabolic process"/>
    <property type="evidence" value="ECO:0007669"/>
    <property type="project" value="UniProtKB-KW"/>
</dbReference>
<comment type="similarity">
    <text evidence="7">Belongs to the polysaccharide lyase 1 family.</text>
</comment>
<dbReference type="GO" id="GO:0005576">
    <property type="term" value="C:extracellular region"/>
    <property type="evidence" value="ECO:0007669"/>
    <property type="project" value="UniProtKB-SubCell"/>
</dbReference>
<dbReference type="InterPro" id="IPR045032">
    <property type="entry name" value="PEL"/>
</dbReference>
<evidence type="ECO:0000256" key="7">
    <source>
        <dbReference type="RuleBase" id="RU361173"/>
    </source>
</evidence>
<keyword evidence="1" id="KW-1015">Disulfide bond</keyword>
<comment type="function">
    <text evidence="5">Pectinolytic enzymes consist of four classes of enzymes: pectin lyase, polygalacturonase, pectin methylesterase and rhamnogalacturonase. Among pectinolytic enzymes, pectin lyase is the most important in depolymerization of pectin, since it cleaves internal glycosidic bonds of highly methylated pectins.</text>
</comment>
<feature type="domain" description="Pectate lyase" evidence="8">
    <location>
        <begin position="137"/>
        <end position="353"/>
    </location>
</feature>
<dbReference type="InterPro" id="IPR011050">
    <property type="entry name" value="Pectin_lyase_fold/virulence"/>
</dbReference>
<evidence type="ECO:0000256" key="6">
    <source>
        <dbReference type="ARBA" id="ARBA00039082"/>
    </source>
</evidence>
<dbReference type="SUPFAM" id="SSF51126">
    <property type="entry name" value="Pectin lyase-like"/>
    <property type="match status" value="1"/>
</dbReference>
<evidence type="ECO:0000256" key="5">
    <source>
        <dbReference type="ARBA" id="ARBA00037631"/>
    </source>
</evidence>
<dbReference type="PANTHER" id="PTHR31683:SF67">
    <property type="entry name" value="PECTIN LYASE F-RELATED"/>
    <property type="match status" value="1"/>
</dbReference>
<dbReference type="GO" id="GO:0047490">
    <property type="term" value="F:pectin lyase activity"/>
    <property type="evidence" value="ECO:0007669"/>
    <property type="project" value="UniProtKB-EC"/>
</dbReference>
<evidence type="ECO:0000313" key="9">
    <source>
        <dbReference type="EMBL" id="RMP12139.1"/>
    </source>
</evidence>
<dbReference type="EC" id="4.2.2.10" evidence="6"/>
<dbReference type="InterPro" id="IPR012334">
    <property type="entry name" value="Pectin_lyas_fold"/>
</dbReference>
<dbReference type="AlphaFoldDB" id="A0A0N8RD83"/>
<accession>A0A0N8RD83</accession>
<evidence type="ECO:0000256" key="3">
    <source>
        <dbReference type="ARBA" id="ARBA00023239"/>
    </source>
</evidence>
<keyword evidence="7" id="KW-0964">Secreted</keyword>
<dbReference type="GO" id="GO:0030570">
    <property type="term" value="F:pectate lyase activity"/>
    <property type="evidence" value="ECO:0007669"/>
    <property type="project" value="InterPro"/>
</dbReference>
<evidence type="ECO:0000256" key="2">
    <source>
        <dbReference type="ARBA" id="ARBA00023180"/>
    </source>
</evidence>
<name>A0A0N8RD83_9PSED</name>
<reference evidence="11 12" key="1">
    <citation type="submission" date="2018-08" db="EMBL/GenBank/DDBJ databases">
        <title>Recombination of ecologically and evolutionarily significant loci maintains genetic cohesion in the Pseudomonas syringae species complex.</title>
        <authorList>
            <person name="Dillon M."/>
            <person name="Thakur S."/>
            <person name="Almeida R.N.D."/>
            <person name="Weir B.S."/>
            <person name="Guttman D.S."/>
        </authorList>
    </citation>
    <scope>NUCLEOTIDE SEQUENCE [LARGE SCALE GENOMIC DNA]</scope>
    <source>
        <strain evidence="10 12">ICMP 13052</strain>
        <strain evidence="9 11">ICMP 4330</strain>
    </source>
</reference>
<evidence type="ECO:0000313" key="11">
    <source>
        <dbReference type="Proteomes" id="UP000267908"/>
    </source>
</evidence>
<dbReference type="InterPro" id="IPR002022">
    <property type="entry name" value="Pec_lyase"/>
</dbReference>
<keyword evidence="2" id="KW-0325">Glycoprotein</keyword>
<dbReference type="Gene3D" id="2.160.20.10">
    <property type="entry name" value="Single-stranded right-handed beta-helix, Pectin lyase-like"/>
    <property type="match status" value="1"/>
</dbReference>
<evidence type="ECO:0000313" key="12">
    <source>
        <dbReference type="Proteomes" id="UP000269044"/>
    </source>
</evidence>
<keyword evidence="3 7" id="KW-0456">Lyase</keyword>
<dbReference type="Proteomes" id="UP000267908">
    <property type="component" value="Unassembled WGS sequence"/>
</dbReference>
<organism evidence="9 11">
    <name type="scientific">Pseudomonas syringae pv. delphinii</name>
    <dbReference type="NCBI Taxonomy" id="192088"/>
    <lineage>
        <taxon>Bacteria</taxon>
        <taxon>Pseudomonadati</taxon>
        <taxon>Pseudomonadota</taxon>
        <taxon>Gammaproteobacteria</taxon>
        <taxon>Pseudomonadales</taxon>
        <taxon>Pseudomonadaceae</taxon>
        <taxon>Pseudomonas</taxon>
    </lineage>
</organism>
<evidence type="ECO:0000259" key="8">
    <source>
        <dbReference type="SMART" id="SM00656"/>
    </source>
</evidence>
<comment type="catalytic activity">
    <reaction evidence="4">
        <text>Eliminative cleavage of (1-&gt;4)-alpha-D-galacturonan methyl ester to give oligosaccharides with 4-deoxy-6-O-methyl-alpha-D-galact-4-enuronosyl groups at their non-reducing ends.</text>
        <dbReference type="EC" id="4.2.2.10"/>
    </reaction>
</comment>
<comment type="caution">
    <text evidence="9">The sequence shown here is derived from an EMBL/GenBank/DDBJ whole genome shotgun (WGS) entry which is preliminary data.</text>
</comment>
<dbReference type="PANTHER" id="PTHR31683">
    <property type="entry name" value="PECTATE LYASE 18-RELATED"/>
    <property type="match status" value="1"/>
</dbReference>
<evidence type="ECO:0000256" key="1">
    <source>
        <dbReference type="ARBA" id="ARBA00023157"/>
    </source>
</evidence>
<evidence type="ECO:0000256" key="4">
    <source>
        <dbReference type="ARBA" id="ARBA00036818"/>
    </source>
</evidence>
<dbReference type="SMART" id="SM00656">
    <property type="entry name" value="Amb_all"/>
    <property type="match status" value="1"/>
</dbReference>
<sequence>MRATVRLASRLFSRLPRICLEAQLMRPLPFVLKSRFMQCAAAVLLTLAGPQYLPAADLPEGFAKGVIGGGAAAAVHPSTLDDLRSALCASHDAHGACTDQTPRVIVLDHLFDFRGSVVANGSAETTAPGCVVKPCAQGGEQLALNGANDFCQSRPAVMVTYDNAGLKPLKVGSNKTLIGAGDKAGVEGTGLFIGDGAHNVIVRNLTLSDINPSVVWGGDALTLNKADGVWIDHNTFARIGRQMIVTGWGTASHVTISSNEFDGRTPYSSTCDGHHYWVWLFLGSQDTLTLSRNYLHDTSGRAPHSGGMKDAQIRAQLVNNVFQRMTYQGAIMSRTSSSQLLVEGNEFENVAHPLFNDTDQPGEAFALFEPVSAAENSTCMSVIGRPCVANQQRASGEDYRPQDASALQAFRDYRQYLVVPVSAQEARARVPGEAGVGKVGVGLRP</sequence>